<comment type="caution">
    <text evidence="2">The sequence shown here is derived from an EMBL/GenBank/DDBJ whole genome shotgun (WGS) entry which is preliminary data.</text>
</comment>
<dbReference type="InterPro" id="IPR003744">
    <property type="entry name" value="YhhQ"/>
</dbReference>
<feature type="transmembrane region" description="Helical" evidence="1">
    <location>
        <begin position="95"/>
        <end position="115"/>
    </location>
</feature>
<dbReference type="Pfam" id="PF02592">
    <property type="entry name" value="Vut_1"/>
    <property type="match status" value="1"/>
</dbReference>
<keyword evidence="1" id="KW-0813">Transport</keyword>
<reference evidence="2 3" key="1">
    <citation type="submission" date="2019-09" db="EMBL/GenBank/DDBJ databases">
        <title>YIM 132180 draft genome.</title>
        <authorList>
            <person name="Zhang K."/>
        </authorList>
    </citation>
    <scope>NUCLEOTIDE SEQUENCE [LARGE SCALE GENOMIC DNA]</scope>
    <source>
        <strain evidence="2 3">YIM 132180</strain>
    </source>
</reference>
<evidence type="ECO:0000313" key="2">
    <source>
        <dbReference type="EMBL" id="KAB0677090.1"/>
    </source>
</evidence>
<keyword evidence="1" id="KW-1133">Transmembrane helix</keyword>
<keyword evidence="1" id="KW-0472">Membrane</keyword>
<dbReference type="EMBL" id="VZDO01000019">
    <property type="protein sequence ID" value="KAB0677090.1"/>
    <property type="molecule type" value="Genomic_DNA"/>
</dbReference>
<proteinExistence type="inferred from homology"/>
<keyword evidence="1" id="KW-0997">Cell inner membrane</keyword>
<feature type="transmembrane region" description="Helical" evidence="1">
    <location>
        <begin position="127"/>
        <end position="151"/>
    </location>
</feature>
<dbReference type="GO" id="GO:0005886">
    <property type="term" value="C:plasma membrane"/>
    <property type="evidence" value="ECO:0007669"/>
    <property type="project" value="UniProtKB-SubCell"/>
</dbReference>
<dbReference type="NCBIfam" id="TIGR00697">
    <property type="entry name" value="queuosine precursor transporter"/>
    <property type="match status" value="1"/>
</dbReference>
<keyword evidence="1" id="KW-1003">Cell membrane</keyword>
<name>A0A7V7TYD9_9HYPH</name>
<organism evidence="2 3">
    <name type="scientific">Plantimonas leprariae</name>
    <dbReference type="NCBI Taxonomy" id="2615207"/>
    <lineage>
        <taxon>Bacteria</taxon>
        <taxon>Pseudomonadati</taxon>
        <taxon>Pseudomonadota</taxon>
        <taxon>Alphaproteobacteria</taxon>
        <taxon>Hyphomicrobiales</taxon>
        <taxon>Aurantimonadaceae</taxon>
        <taxon>Plantimonas</taxon>
    </lineage>
</organism>
<protein>
    <recommendedName>
        <fullName evidence="1">Probable queuosine precursor transporter</fullName>
        <shortName evidence="1">Q precursor transporter</shortName>
    </recommendedName>
</protein>
<accession>A0A7V7TYD9</accession>
<evidence type="ECO:0000313" key="3">
    <source>
        <dbReference type="Proteomes" id="UP000432089"/>
    </source>
</evidence>
<dbReference type="PANTHER" id="PTHR34300">
    <property type="entry name" value="QUEUOSINE PRECURSOR TRANSPORTER-RELATED"/>
    <property type="match status" value="1"/>
</dbReference>
<dbReference type="AlphaFoldDB" id="A0A7V7TYD9"/>
<comment type="subcellular location">
    <subcellularLocation>
        <location evidence="1">Cell inner membrane</location>
        <topology evidence="1">Multi-pass membrane protein</topology>
    </subcellularLocation>
</comment>
<keyword evidence="1" id="KW-0812">Transmembrane</keyword>
<feature type="transmembrane region" description="Helical" evidence="1">
    <location>
        <begin position="177"/>
        <end position="202"/>
    </location>
</feature>
<dbReference type="HAMAP" id="MF_02088">
    <property type="entry name" value="Q_prec_transport"/>
    <property type="match status" value="1"/>
</dbReference>
<sequence>MALVVLASNILVQFPMAGHLGRLQLADVLTWGAFTYPFSFLVTDLSNRWYGPRFARRVVYAGFAVAVAASILAPPVLFDLGLLEFAATGDRLVRIALASGAAFLLAQLLDVFVFSRLRQDRWWRAPAFGSLAGSVLDTTVFFTVAFAPFFAFAGPGDDFAAASAPLFGVLADEAPRWVSWALGDFCVKLLIAVVALIPYRVLMQRVLPYRTPQAA</sequence>
<comment type="similarity">
    <text evidence="1">Belongs to the vitamin uptake transporter (VUT/ECF) (TC 2.A.88) family. Q precursor transporter subfamily.</text>
</comment>
<dbReference type="PANTHER" id="PTHR34300:SF1">
    <property type="entry name" value="QUEUOSINE PRECURSOR TRANSPORTER"/>
    <property type="match status" value="1"/>
</dbReference>
<comment type="function">
    <text evidence="1">Involved in the import of queuosine (Q) precursors, required for Q precursor salvage.</text>
</comment>
<dbReference type="GO" id="GO:0022857">
    <property type="term" value="F:transmembrane transporter activity"/>
    <property type="evidence" value="ECO:0007669"/>
    <property type="project" value="UniProtKB-UniRule"/>
</dbReference>
<evidence type="ECO:0000256" key="1">
    <source>
        <dbReference type="HAMAP-Rule" id="MF_02088"/>
    </source>
</evidence>
<keyword evidence="3" id="KW-1185">Reference proteome</keyword>
<gene>
    <name evidence="2" type="ORF">F6X38_19475</name>
</gene>
<feature type="transmembrane region" description="Helical" evidence="1">
    <location>
        <begin position="58"/>
        <end position="83"/>
    </location>
</feature>
<dbReference type="Proteomes" id="UP000432089">
    <property type="component" value="Unassembled WGS sequence"/>
</dbReference>
<feature type="transmembrane region" description="Helical" evidence="1">
    <location>
        <begin position="28"/>
        <end position="46"/>
    </location>
</feature>